<dbReference type="EMBL" id="JAFBMS010000004">
    <property type="protein sequence ID" value="KAG9353394.1"/>
    <property type="molecule type" value="Genomic_DNA"/>
</dbReference>
<evidence type="ECO:0008006" key="3">
    <source>
        <dbReference type="Google" id="ProtNLM"/>
    </source>
</evidence>
<protein>
    <recommendedName>
        <fullName evidence="3">Neurensin-2</fullName>
    </recommendedName>
</protein>
<organism evidence="1 2">
    <name type="scientific">Albula glossodonta</name>
    <name type="common">roundjaw bonefish</name>
    <dbReference type="NCBI Taxonomy" id="121402"/>
    <lineage>
        <taxon>Eukaryota</taxon>
        <taxon>Metazoa</taxon>
        <taxon>Chordata</taxon>
        <taxon>Craniata</taxon>
        <taxon>Vertebrata</taxon>
        <taxon>Euteleostomi</taxon>
        <taxon>Actinopterygii</taxon>
        <taxon>Neopterygii</taxon>
        <taxon>Teleostei</taxon>
        <taxon>Albuliformes</taxon>
        <taxon>Albulidae</taxon>
        <taxon>Albula</taxon>
    </lineage>
</organism>
<evidence type="ECO:0000313" key="1">
    <source>
        <dbReference type="EMBL" id="KAG9353394.1"/>
    </source>
</evidence>
<name>A0A8T2PPW3_9TELE</name>
<dbReference type="Proteomes" id="UP000824540">
    <property type="component" value="Unassembled WGS sequence"/>
</dbReference>
<dbReference type="GO" id="GO:0043005">
    <property type="term" value="C:neuron projection"/>
    <property type="evidence" value="ECO:0007669"/>
    <property type="project" value="TreeGrafter"/>
</dbReference>
<dbReference type="PANTHER" id="PTHR14796:SF5">
    <property type="entry name" value="NEURENSIN-2"/>
    <property type="match status" value="1"/>
</dbReference>
<dbReference type="GO" id="GO:0007399">
    <property type="term" value="P:nervous system development"/>
    <property type="evidence" value="ECO:0007669"/>
    <property type="project" value="TreeGrafter"/>
</dbReference>
<evidence type="ECO:0000313" key="2">
    <source>
        <dbReference type="Proteomes" id="UP000824540"/>
    </source>
</evidence>
<dbReference type="Pfam" id="PF14927">
    <property type="entry name" value="Neurensin"/>
    <property type="match status" value="1"/>
</dbReference>
<comment type="caution">
    <text evidence="1">The sequence shown here is derived from an EMBL/GenBank/DDBJ whole genome shotgun (WGS) entry which is preliminary data.</text>
</comment>
<proteinExistence type="predicted"/>
<dbReference type="PANTHER" id="PTHR14796">
    <property type="entry name" value="NEURENSIN 1-RELATED"/>
    <property type="match status" value="1"/>
</dbReference>
<reference evidence="1" key="1">
    <citation type="thesis" date="2021" institute="BYU ScholarsArchive" country="Provo, UT, USA">
        <title>Applications of and Algorithms for Genome Assembly and Genomic Analyses with an Emphasis on Marine Teleosts.</title>
        <authorList>
            <person name="Pickett B.D."/>
        </authorList>
    </citation>
    <scope>NUCLEOTIDE SEQUENCE</scope>
    <source>
        <strain evidence="1">HI-2016</strain>
    </source>
</reference>
<dbReference type="GO" id="GO:0030133">
    <property type="term" value="C:transport vesicle"/>
    <property type="evidence" value="ECO:0007669"/>
    <property type="project" value="InterPro"/>
</dbReference>
<dbReference type="GO" id="GO:0043025">
    <property type="term" value="C:neuronal cell body"/>
    <property type="evidence" value="ECO:0007669"/>
    <property type="project" value="TreeGrafter"/>
</dbReference>
<keyword evidence="2" id="KW-1185">Reference proteome</keyword>
<accession>A0A8T2PPW3</accession>
<sequence>MSMAGFAELPCCPRCSGRSESGAQAFGVRSYLHLFYEDCAFFTPQDEEEEDRQSKGDPVSSGSWYSLLWKASLTAGLLLVVTGGVALSAGLLLPPQIEGFGDGDLLLVDEHAVEHNGMLTACRLAGGLLLGVGSTVLLAATERVRDDGTYRSSSASVGGHLGGRSPEAWAFPSAVSPIQPALPIAQAGTLSSSGIMGKPRSPLGPQPTLRPFSLTIQPLQSRRGRSYTVKESNGIKI</sequence>
<dbReference type="AlphaFoldDB" id="A0A8T2PPW3"/>
<dbReference type="OrthoDB" id="5979667at2759"/>
<dbReference type="InterPro" id="IPR024883">
    <property type="entry name" value="Neurensin"/>
</dbReference>
<gene>
    <name evidence="1" type="ORF">JZ751_017989</name>
</gene>